<dbReference type="EMBL" id="AMXN01000009">
    <property type="protein sequence ID" value="ELS59578.1"/>
    <property type="molecule type" value="Genomic_DNA"/>
</dbReference>
<accession>A0A9W5LF37</accession>
<name>A0A9W5LF37_9BACI</name>
<reference evidence="1 2" key="1">
    <citation type="journal article" date="2014" name="Syst. Appl. Microbiol.">
        <title>Genomic insights into the taxonomic status of the three subspecies of Bacillus subtilis.</title>
        <authorList>
            <person name="Yi H."/>
            <person name="Chun J."/>
            <person name="Cha C.J."/>
        </authorList>
    </citation>
    <scope>NUCLEOTIDE SEQUENCE [LARGE SCALE GENOMIC DNA]</scope>
    <source>
        <strain evidence="1 2">KCTC 13429</strain>
    </source>
</reference>
<sequence>MTTDHITKKRLKTLEKENESFKTLLLEFIGYEDEWLLTKQGLKKNYKKDYLIEHIQYQRKLIRELYNKLDDKAKEELKIKVESCIWPIMHNED</sequence>
<dbReference type="Proteomes" id="UP000011182">
    <property type="component" value="Unassembled WGS sequence"/>
</dbReference>
<protein>
    <submittedName>
        <fullName evidence="1">Uncharacterized protein</fullName>
    </submittedName>
</protein>
<dbReference type="RefSeq" id="WP_003241794.1">
    <property type="nucleotide sequence ID" value="NZ_AMXN01000009.1"/>
</dbReference>
<keyword evidence="2" id="KW-1185">Reference proteome</keyword>
<dbReference type="AlphaFoldDB" id="A0A9W5LF37"/>
<proteinExistence type="predicted"/>
<evidence type="ECO:0000313" key="1">
    <source>
        <dbReference type="EMBL" id="ELS59578.1"/>
    </source>
</evidence>
<gene>
    <name evidence="1" type="ORF">BSI_39590</name>
</gene>
<evidence type="ECO:0000313" key="2">
    <source>
        <dbReference type="Proteomes" id="UP000011182"/>
    </source>
</evidence>
<organism evidence="1 2">
    <name type="scientific">Bacillus inaquosorum KCTC 13429</name>
    <dbReference type="NCBI Taxonomy" id="1236548"/>
    <lineage>
        <taxon>Bacteria</taxon>
        <taxon>Bacillati</taxon>
        <taxon>Bacillota</taxon>
        <taxon>Bacilli</taxon>
        <taxon>Bacillales</taxon>
        <taxon>Bacillaceae</taxon>
        <taxon>Bacillus</taxon>
    </lineage>
</organism>
<comment type="caution">
    <text evidence="1">The sequence shown here is derived from an EMBL/GenBank/DDBJ whole genome shotgun (WGS) entry which is preliminary data.</text>
</comment>